<dbReference type="InterPro" id="IPR043128">
    <property type="entry name" value="Rev_trsase/Diguanyl_cyclase"/>
</dbReference>
<dbReference type="Pfam" id="PF00990">
    <property type="entry name" value="GGDEF"/>
    <property type="match status" value="1"/>
</dbReference>
<dbReference type="Gene3D" id="3.30.70.270">
    <property type="match status" value="1"/>
</dbReference>
<evidence type="ECO:0000256" key="1">
    <source>
        <dbReference type="SAM" id="MobiDB-lite"/>
    </source>
</evidence>
<evidence type="ECO:0000313" key="4">
    <source>
        <dbReference type="EMBL" id="PMR82062.1"/>
    </source>
</evidence>
<dbReference type="InterPro" id="IPR001633">
    <property type="entry name" value="EAL_dom"/>
</dbReference>
<dbReference type="InterPro" id="IPR035965">
    <property type="entry name" value="PAS-like_dom_sf"/>
</dbReference>
<dbReference type="Pfam" id="PF13188">
    <property type="entry name" value="PAS_8"/>
    <property type="match status" value="1"/>
</dbReference>
<sequence>MAVDASGPPKGTASSGSASAPATHPSVWAAMAFEFAPVGLAVVDENGCFEVANRRFCQLSGLVAESLRGSKVCDHLPVRELIDEEVDDIPPVEWQELEIADGACSLLMTVSSLRQPEARLLTLLARDEEHALMAGQDALTGLANAWLFHDRLYHAAERADRLGQQLALLLIELDDIEALRKRLGPAAIWSLLHQVSRRIDHTFRGEDSLARLDQARWGVLIEHPVTAESLQSAALRFQEAMDAPFDAGSRPQLLTTSIGIARYPVDSDQHDALLGLAEAALANARKAGPANHAFHDTRLRRQIEEQASFRLQLHEALMAPSQHFRVVYQPQLDPATLRCMGFEALVRWQHPRRGLLHPRDFLPVAAEMGQLIRLDRWVLEQVIKLHQHWRATGDRLALLGVSVNLAAPTLEQDVFDGRPLDHFLRQQGVELGWLALEIEVQSLLRVGESQGHLLKRLVQLDVSLVVDELGVTPLDLYQLATLPVTRAKISRELVSRLGRKRPADLTLEALARSFEIIGLAATVVGVETESQLKAVRKQGFDRFQGNLVSPPMDGDVVSAWCAARSEDN</sequence>
<dbReference type="PROSITE" id="PS50883">
    <property type="entry name" value="EAL"/>
    <property type="match status" value="1"/>
</dbReference>
<dbReference type="SMART" id="SM00267">
    <property type="entry name" value="GGDEF"/>
    <property type="match status" value="1"/>
</dbReference>
<dbReference type="Gene3D" id="3.30.450.20">
    <property type="entry name" value="PAS domain"/>
    <property type="match status" value="1"/>
</dbReference>
<dbReference type="AlphaFoldDB" id="A0A2N7UNT1"/>
<feature type="region of interest" description="Disordered" evidence="1">
    <location>
        <begin position="1"/>
        <end position="20"/>
    </location>
</feature>
<accession>A0A2N7UNT1</accession>
<dbReference type="SUPFAM" id="SSF141868">
    <property type="entry name" value="EAL domain-like"/>
    <property type="match status" value="1"/>
</dbReference>
<gene>
    <name evidence="4" type="ORF">C1H70_02345</name>
</gene>
<keyword evidence="5" id="KW-1185">Reference proteome</keyword>
<dbReference type="PANTHER" id="PTHR44757:SF2">
    <property type="entry name" value="BIOFILM ARCHITECTURE MAINTENANCE PROTEIN MBAA"/>
    <property type="match status" value="1"/>
</dbReference>
<dbReference type="InterPro" id="IPR035919">
    <property type="entry name" value="EAL_sf"/>
</dbReference>
<dbReference type="CDD" id="cd01949">
    <property type="entry name" value="GGDEF"/>
    <property type="match status" value="1"/>
</dbReference>
<reference evidence="4 5" key="1">
    <citation type="submission" date="2018-01" db="EMBL/GenBank/DDBJ databases">
        <title>Halomonas endophytica sp. nov., isolated from storage liquid in the stems of Populus euphratica.</title>
        <authorList>
            <person name="Chen C."/>
        </authorList>
    </citation>
    <scope>NUCLEOTIDE SEQUENCE [LARGE SCALE GENOMIC DNA]</scope>
    <source>
        <strain evidence="4 5">BZ-SZ-XJ27</strain>
    </source>
</reference>
<comment type="caution">
    <text evidence="4">The sequence shown here is derived from an EMBL/GenBank/DDBJ whole genome shotgun (WGS) entry which is preliminary data.</text>
</comment>
<dbReference type="NCBIfam" id="TIGR00254">
    <property type="entry name" value="GGDEF"/>
    <property type="match status" value="1"/>
</dbReference>
<dbReference type="SUPFAM" id="SSF55785">
    <property type="entry name" value="PYP-like sensor domain (PAS domain)"/>
    <property type="match status" value="1"/>
</dbReference>
<organism evidence="4 5">
    <name type="scientific">Halomonas urumqiensis</name>
    <dbReference type="NCBI Taxonomy" id="1684789"/>
    <lineage>
        <taxon>Bacteria</taxon>
        <taxon>Pseudomonadati</taxon>
        <taxon>Pseudomonadota</taxon>
        <taxon>Gammaproteobacteria</taxon>
        <taxon>Oceanospirillales</taxon>
        <taxon>Halomonadaceae</taxon>
        <taxon>Halomonas</taxon>
    </lineage>
</organism>
<dbReference type="Gene3D" id="3.20.20.450">
    <property type="entry name" value="EAL domain"/>
    <property type="match status" value="1"/>
</dbReference>
<dbReference type="InterPro" id="IPR000160">
    <property type="entry name" value="GGDEF_dom"/>
</dbReference>
<dbReference type="RefSeq" id="WP_102586733.1">
    <property type="nucleotide sequence ID" value="NZ_BNAE01000002.1"/>
</dbReference>
<dbReference type="Proteomes" id="UP000235547">
    <property type="component" value="Unassembled WGS sequence"/>
</dbReference>
<dbReference type="PANTHER" id="PTHR44757">
    <property type="entry name" value="DIGUANYLATE CYCLASE DGCP"/>
    <property type="match status" value="1"/>
</dbReference>
<name>A0A2N7UNT1_9GAMM</name>
<dbReference type="InterPro" id="IPR029787">
    <property type="entry name" value="Nucleotide_cyclase"/>
</dbReference>
<dbReference type="InterPro" id="IPR000014">
    <property type="entry name" value="PAS"/>
</dbReference>
<dbReference type="OrthoDB" id="6151881at2"/>
<dbReference type="Pfam" id="PF00563">
    <property type="entry name" value="EAL"/>
    <property type="match status" value="1"/>
</dbReference>
<feature type="domain" description="EAL" evidence="2">
    <location>
        <begin position="306"/>
        <end position="565"/>
    </location>
</feature>
<dbReference type="SUPFAM" id="SSF55073">
    <property type="entry name" value="Nucleotide cyclase"/>
    <property type="match status" value="1"/>
</dbReference>
<dbReference type="CDD" id="cd01948">
    <property type="entry name" value="EAL"/>
    <property type="match status" value="1"/>
</dbReference>
<feature type="domain" description="GGDEF" evidence="3">
    <location>
        <begin position="164"/>
        <end position="297"/>
    </location>
</feature>
<proteinExistence type="predicted"/>
<dbReference type="PROSITE" id="PS50887">
    <property type="entry name" value="GGDEF"/>
    <property type="match status" value="1"/>
</dbReference>
<evidence type="ECO:0000313" key="5">
    <source>
        <dbReference type="Proteomes" id="UP000235547"/>
    </source>
</evidence>
<dbReference type="EMBL" id="PNRG01000005">
    <property type="protein sequence ID" value="PMR82062.1"/>
    <property type="molecule type" value="Genomic_DNA"/>
</dbReference>
<protein>
    <recommendedName>
        <fullName evidence="6">GGDEF domain-containing protein</fullName>
    </recommendedName>
</protein>
<dbReference type="NCBIfam" id="TIGR00229">
    <property type="entry name" value="sensory_box"/>
    <property type="match status" value="1"/>
</dbReference>
<evidence type="ECO:0000259" key="3">
    <source>
        <dbReference type="PROSITE" id="PS50887"/>
    </source>
</evidence>
<dbReference type="SMART" id="SM00052">
    <property type="entry name" value="EAL"/>
    <property type="match status" value="1"/>
</dbReference>
<dbReference type="InterPro" id="IPR052155">
    <property type="entry name" value="Biofilm_reg_signaling"/>
</dbReference>
<evidence type="ECO:0008006" key="6">
    <source>
        <dbReference type="Google" id="ProtNLM"/>
    </source>
</evidence>
<evidence type="ECO:0000259" key="2">
    <source>
        <dbReference type="PROSITE" id="PS50883"/>
    </source>
</evidence>